<dbReference type="AlphaFoldDB" id="A0A7J0DXH7"/>
<gene>
    <name evidence="2" type="ORF">Acr_00g0090270</name>
</gene>
<dbReference type="EMBL" id="BJWL01000438">
    <property type="protein sequence ID" value="GFS44420.1"/>
    <property type="molecule type" value="Genomic_DNA"/>
</dbReference>
<evidence type="ECO:0000313" key="3">
    <source>
        <dbReference type="Proteomes" id="UP000585474"/>
    </source>
</evidence>
<organism evidence="2 3">
    <name type="scientific">Actinidia rufa</name>
    <dbReference type="NCBI Taxonomy" id="165716"/>
    <lineage>
        <taxon>Eukaryota</taxon>
        <taxon>Viridiplantae</taxon>
        <taxon>Streptophyta</taxon>
        <taxon>Embryophyta</taxon>
        <taxon>Tracheophyta</taxon>
        <taxon>Spermatophyta</taxon>
        <taxon>Magnoliopsida</taxon>
        <taxon>eudicotyledons</taxon>
        <taxon>Gunneridae</taxon>
        <taxon>Pentapetalae</taxon>
        <taxon>asterids</taxon>
        <taxon>Ericales</taxon>
        <taxon>Actinidiaceae</taxon>
        <taxon>Actinidia</taxon>
    </lineage>
</organism>
<feature type="region of interest" description="Disordered" evidence="1">
    <location>
        <begin position="37"/>
        <end position="56"/>
    </location>
</feature>
<evidence type="ECO:0000313" key="2">
    <source>
        <dbReference type="EMBL" id="GFS44420.1"/>
    </source>
</evidence>
<reference evidence="3" key="1">
    <citation type="submission" date="2019-07" db="EMBL/GenBank/DDBJ databases">
        <title>De Novo Assembly of kiwifruit Actinidia rufa.</title>
        <authorList>
            <person name="Sugita-Konishi S."/>
            <person name="Sato K."/>
            <person name="Mori E."/>
            <person name="Abe Y."/>
            <person name="Kisaki G."/>
            <person name="Hamano K."/>
            <person name="Suezawa K."/>
            <person name="Otani M."/>
            <person name="Fukuda T."/>
            <person name="Manabe T."/>
            <person name="Gomi K."/>
            <person name="Tabuchi M."/>
            <person name="Akimitsu K."/>
            <person name="Kataoka I."/>
        </authorList>
    </citation>
    <scope>NUCLEOTIDE SEQUENCE [LARGE SCALE GENOMIC DNA]</scope>
    <source>
        <strain evidence="3">cv. Fuchu</strain>
    </source>
</reference>
<protein>
    <submittedName>
        <fullName evidence="2">Uncharacterized protein</fullName>
    </submittedName>
</protein>
<dbReference type="Proteomes" id="UP000585474">
    <property type="component" value="Unassembled WGS sequence"/>
</dbReference>
<sequence length="56" mass="6427">MVPVSHDFFSLFFTSSWFGDNFSLPDFFVDRLLNPSTAKYGTDRGTPSVFKQSAWK</sequence>
<accession>A0A7J0DXH7</accession>
<evidence type="ECO:0000256" key="1">
    <source>
        <dbReference type="SAM" id="MobiDB-lite"/>
    </source>
</evidence>
<proteinExistence type="predicted"/>
<name>A0A7J0DXH7_9ERIC</name>
<comment type="caution">
    <text evidence="2">The sequence shown here is derived from an EMBL/GenBank/DDBJ whole genome shotgun (WGS) entry which is preliminary data.</text>
</comment>
<keyword evidence="3" id="KW-1185">Reference proteome</keyword>